<name>A0ACD3SNE7_9BURK</name>
<protein>
    <submittedName>
        <fullName evidence="1">BON domain-containing protein</fullName>
    </submittedName>
</protein>
<keyword evidence="2" id="KW-1185">Reference proteome</keyword>
<organism evidence="1 2">
    <name type="scientific">Imbroritus primus</name>
    <dbReference type="NCBI Taxonomy" id="3058603"/>
    <lineage>
        <taxon>Bacteria</taxon>
        <taxon>Pseudomonadati</taxon>
        <taxon>Pseudomonadota</taxon>
        <taxon>Betaproteobacteria</taxon>
        <taxon>Burkholderiales</taxon>
        <taxon>Burkholderiaceae</taxon>
        <taxon>Imbroritus</taxon>
    </lineage>
</organism>
<accession>A0ACD3SNE7</accession>
<sequence length="154" mass="15568">MASPSPTGLLEQEIIMRSTRTFRTILFAATHAAALGGLLMAAPAQALDTRLHGGSIIFVADNSAPAQPGATTAPSAGKSAQPVSDSVITVKVKAELAAAKGLESRHISVKTVNGTVHLTGSVPTEAQRTQAIQTVRGIEGVSSVSDGLTVGGKS</sequence>
<evidence type="ECO:0000313" key="2">
    <source>
        <dbReference type="Proteomes" id="UP000004277"/>
    </source>
</evidence>
<reference evidence="1" key="1">
    <citation type="submission" date="2019-05" db="EMBL/GenBank/DDBJ databases">
        <title>Revised genome assembly of Burkholderiaceae (previously Ralstonia) sp. PBA.</title>
        <authorList>
            <person name="Gan H.M."/>
        </authorList>
    </citation>
    <scope>NUCLEOTIDE SEQUENCE</scope>
    <source>
        <strain evidence="1">PBA</strain>
    </source>
</reference>
<gene>
    <name evidence="1" type="ORF">MW7_011230</name>
</gene>
<evidence type="ECO:0000313" key="1">
    <source>
        <dbReference type="EMBL" id="TMS57731.1"/>
    </source>
</evidence>
<dbReference type="EMBL" id="AKCV02000020">
    <property type="protein sequence ID" value="TMS57731.1"/>
    <property type="molecule type" value="Genomic_DNA"/>
</dbReference>
<comment type="caution">
    <text evidence="1">The sequence shown here is derived from an EMBL/GenBank/DDBJ whole genome shotgun (WGS) entry which is preliminary data.</text>
</comment>
<proteinExistence type="predicted"/>
<dbReference type="Proteomes" id="UP000004277">
    <property type="component" value="Unassembled WGS sequence"/>
</dbReference>